<dbReference type="GO" id="GO:0009307">
    <property type="term" value="P:DNA restriction-modification system"/>
    <property type="evidence" value="ECO:0007669"/>
    <property type="project" value="UniProtKB-KW"/>
</dbReference>
<evidence type="ECO:0000259" key="8">
    <source>
        <dbReference type="Pfam" id="PF07669"/>
    </source>
</evidence>
<dbReference type="STRING" id="1344003.SAMN05445060_2756"/>
<dbReference type="InterPro" id="IPR023135">
    <property type="entry name" value="N6_DNA_MeTrfase_TaqI_C"/>
</dbReference>
<dbReference type="GO" id="GO:0003677">
    <property type="term" value="F:DNA binding"/>
    <property type="evidence" value="ECO:0007669"/>
    <property type="project" value="UniProtKB-KW"/>
</dbReference>
<dbReference type="OrthoDB" id="4280289at2"/>
<dbReference type="SUPFAM" id="SSF53335">
    <property type="entry name" value="S-adenosyl-L-methionine-dependent methyltransferases"/>
    <property type="match status" value="1"/>
</dbReference>
<dbReference type="RefSeq" id="WP_143690371.1">
    <property type="nucleotide sequence ID" value="NZ_FTNT01000008.1"/>
</dbReference>
<name>A0A1N7GGF3_9NOCA</name>
<evidence type="ECO:0000313" key="11">
    <source>
        <dbReference type="Proteomes" id="UP000186218"/>
    </source>
</evidence>
<evidence type="ECO:0000256" key="4">
    <source>
        <dbReference type="ARBA" id="ARBA00022691"/>
    </source>
</evidence>
<organism evidence="10 11">
    <name type="scientific">Williamsia sterculiae</name>
    <dbReference type="NCBI Taxonomy" id="1344003"/>
    <lineage>
        <taxon>Bacteria</taxon>
        <taxon>Bacillati</taxon>
        <taxon>Actinomycetota</taxon>
        <taxon>Actinomycetes</taxon>
        <taxon>Mycobacteriales</taxon>
        <taxon>Nocardiaceae</taxon>
        <taxon>Williamsia</taxon>
    </lineage>
</organism>
<dbReference type="Proteomes" id="UP000186218">
    <property type="component" value="Unassembled WGS sequence"/>
</dbReference>
<dbReference type="Pfam" id="PF07669">
    <property type="entry name" value="Eco57I"/>
    <property type="match status" value="1"/>
</dbReference>
<evidence type="ECO:0000256" key="7">
    <source>
        <dbReference type="ARBA" id="ARBA00047942"/>
    </source>
</evidence>
<dbReference type="InterPro" id="IPR025931">
    <property type="entry name" value="TaqI_C"/>
</dbReference>
<sequence>MAHLFPPSALRKRAEEISTVDIIDRVDILRAWLLDYDTGTLKTDTEQGREGGYTEDVFVKVLGYKLKPDAHSTFEPKVGQEGKFPDGIIRVNGAEDLTAVVEYKRASADLDKPQKGPTYGNLSPVQQAFNYKSAHRVCPFVIVTNFFEFRLYSDNRMDFERWTLRDLVDPADDYLGFKKWYYLLKAENLVRTSGISSTESLLSEIRHEQLEIGKDFYKEYRDIRLELLRDIWRNNSGYRNHFDDAITKAQTIIDRFVFICFAEDGDLMRADTLARWLKDTDQMQGTSLWEEFKTLSWRVGHGHGYLDIPSGYGGDLFADDPELNALDIPDQPLRALAELGSRYNFKDDLTVTVLGHIFEQSVTDLEMIKAKAAGGELPTGEDDTLGRGRRKKDGIFYTGDYIVRYIVNATVGEYLRDKETELLKKHNLSGMTKDASFEKAERAAYTEYQHVLQSIRVLDPACGSGAFLVGVFNYLLAENKRVDDILGGTLTSQEDFVRSILSDNIYGVDLNEESVEITKLSLWLQTAIKNKPLTSLDQNIKCGNSIVNDSAASDAPFDWSEKFPNIMAEKPATKLKFAGENREPGFDVIVGNPPYVQLSQGGVESEELREHLVGRYGTSGGRLNTFIFFTLLGLDLLREDGRLGFIIPNTILTQEFYKVARKIIINRSRIEEIVEYPEMQFEDAVVENITLLLKNRPISPGRKPELFEVVAQTANTVTPVRAIDQRPYARARNNVFSLRGDAVTDAIDSLKKTTTIDKHYNINQAIALKGDRKASIKDEPAQTGEFYKLLDGRNINKYKIDWTGNWLEYDVSRIHSCKRKDIFEIDEKLFFRRTGVSIIAAYDNEQYFALNTLIVVTPKTDTPPLSLKALMVLMNSAVLNHYYGRKYKSTKTVFSEIQARTVGALPLPVEISGCDRVLAELADQITAALATESSKIHGYAKYLMASFGIEPRIAINAVGRANWKLLEMALKEFTTITQRQELFQHFDSVLDDVERSRKSYYTLVSRADAIVADAYGLTPALARMTQTED</sequence>
<dbReference type="InterPro" id="IPR029063">
    <property type="entry name" value="SAM-dependent_MTases_sf"/>
</dbReference>
<evidence type="ECO:0000256" key="6">
    <source>
        <dbReference type="ARBA" id="ARBA00023125"/>
    </source>
</evidence>
<dbReference type="GO" id="GO:0032259">
    <property type="term" value="P:methylation"/>
    <property type="evidence" value="ECO:0007669"/>
    <property type="project" value="UniProtKB-KW"/>
</dbReference>
<gene>
    <name evidence="10" type="ORF">SAMN05445060_2756</name>
</gene>
<evidence type="ECO:0000256" key="1">
    <source>
        <dbReference type="ARBA" id="ARBA00011900"/>
    </source>
</evidence>
<feature type="domain" description="TaqI-like C-terminal specificity" evidence="9">
    <location>
        <begin position="788"/>
        <end position="907"/>
    </location>
</feature>
<feature type="domain" description="Type II methyltransferase M.TaqI-like" evidence="8">
    <location>
        <begin position="504"/>
        <end position="676"/>
    </location>
</feature>
<dbReference type="PRINTS" id="PR00507">
    <property type="entry name" value="N12N6MTFRASE"/>
</dbReference>
<evidence type="ECO:0000256" key="3">
    <source>
        <dbReference type="ARBA" id="ARBA00022679"/>
    </source>
</evidence>
<dbReference type="PANTHER" id="PTHR33841:SF1">
    <property type="entry name" value="DNA METHYLTRANSFERASE A"/>
    <property type="match status" value="1"/>
</dbReference>
<keyword evidence="3" id="KW-0808">Transferase</keyword>
<dbReference type="GO" id="GO:0009007">
    <property type="term" value="F:site-specific DNA-methyltransferase (adenine-specific) activity"/>
    <property type="evidence" value="ECO:0007669"/>
    <property type="project" value="UniProtKB-EC"/>
</dbReference>
<dbReference type="InterPro" id="IPR002052">
    <property type="entry name" value="DNA_methylase_N6_adenine_CS"/>
</dbReference>
<keyword evidence="11" id="KW-1185">Reference proteome</keyword>
<dbReference type="PROSITE" id="PS00092">
    <property type="entry name" value="N6_MTASE"/>
    <property type="match status" value="1"/>
</dbReference>
<dbReference type="EC" id="2.1.1.72" evidence="1"/>
<evidence type="ECO:0000256" key="5">
    <source>
        <dbReference type="ARBA" id="ARBA00022747"/>
    </source>
</evidence>
<dbReference type="EMBL" id="FTNT01000008">
    <property type="protein sequence ID" value="SIS11673.1"/>
    <property type="molecule type" value="Genomic_DNA"/>
</dbReference>
<evidence type="ECO:0000256" key="2">
    <source>
        <dbReference type="ARBA" id="ARBA00022603"/>
    </source>
</evidence>
<protein>
    <recommendedName>
        <fullName evidence="1">site-specific DNA-methyltransferase (adenine-specific)</fullName>
        <ecNumber evidence="1">2.1.1.72</ecNumber>
    </recommendedName>
</protein>
<evidence type="ECO:0000313" key="10">
    <source>
        <dbReference type="EMBL" id="SIS11673.1"/>
    </source>
</evidence>
<dbReference type="PANTHER" id="PTHR33841">
    <property type="entry name" value="DNA METHYLTRANSFERASE YEEA-RELATED"/>
    <property type="match status" value="1"/>
</dbReference>
<keyword evidence="4" id="KW-0949">S-adenosyl-L-methionine</keyword>
<dbReference type="Pfam" id="PF12950">
    <property type="entry name" value="TaqI_C"/>
    <property type="match status" value="1"/>
</dbReference>
<keyword evidence="6" id="KW-0238">DNA-binding</keyword>
<comment type="catalytic activity">
    <reaction evidence="7">
        <text>a 2'-deoxyadenosine in DNA + S-adenosyl-L-methionine = an N(6)-methyl-2'-deoxyadenosine in DNA + S-adenosyl-L-homocysteine + H(+)</text>
        <dbReference type="Rhea" id="RHEA:15197"/>
        <dbReference type="Rhea" id="RHEA-COMP:12418"/>
        <dbReference type="Rhea" id="RHEA-COMP:12419"/>
        <dbReference type="ChEBI" id="CHEBI:15378"/>
        <dbReference type="ChEBI" id="CHEBI:57856"/>
        <dbReference type="ChEBI" id="CHEBI:59789"/>
        <dbReference type="ChEBI" id="CHEBI:90615"/>
        <dbReference type="ChEBI" id="CHEBI:90616"/>
        <dbReference type="EC" id="2.1.1.72"/>
    </reaction>
</comment>
<evidence type="ECO:0000259" key="9">
    <source>
        <dbReference type="Pfam" id="PF12950"/>
    </source>
</evidence>
<dbReference type="InterPro" id="IPR050953">
    <property type="entry name" value="N4_N6_ade-DNA_methylase"/>
</dbReference>
<dbReference type="InterPro" id="IPR011639">
    <property type="entry name" value="MethylTrfase_TaqI-like_dom"/>
</dbReference>
<dbReference type="Gene3D" id="3.90.220.10">
    <property type="entry name" value="Adenine-n6-DNA-methyltransferase Taqi, Chain A, domain 2"/>
    <property type="match status" value="1"/>
</dbReference>
<accession>A0A1N7GGF3</accession>
<dbReference type="AlphaFoldDB" id="A0A1N7GGF3"/>
<keyword evidence="5" id="KW-0680">Restriction system</keyword>
<reference evidence="10 11" key="1">
    <citation type="submission" date="2017-01" db="EMBL/GenBank/DDBJ databases">
        <authorList>
            <person name="Mah S.A."/>
            <person name="Swanson W.J."/>
            <person name="Moy G.W."/>
            <person name="Vacquier V.D."/>
        </authorList>
    </citation>
    <scope>NUCLEOTIDE SEQUENCE [LARGE SCALE GENOMIC DNA]</scope>
    <source>
        <strain evidence="10 11">CPCC 203464</strain>
    </source>
</reference>
<keyword evidence="2 10" id="KW-0489">Methyltransferase</keyword>
<dbReference type="Gene3D" id="3.40.50.150">
    <property type="entry name" value="Vaccinia Virus protein VP39"/>
    <property type="match status" value="1"/>
</dbReference>
<proteinExistence type="predicted"/>